<feature type="compositionally biased region" description="Basic and acidic residues" evidence="4">
    <location>
        <begin position="312"/>
        <end position="322"/>
    </location>
</feature>
<evidence type="ECO:0000313" key="6">
    <source>
        <dbReference type="EMBL" id="WDZ82505.1"/>
    </source>
</evidence>
<dbReference type="CDD" id="cd05233">
    <property type="entry name" value="SDR_c"/>
    <property type="match status" value="1"/>
</dbReference>
<dbReference type="PRINTS" id="PR00080">
    <property type="entry name" value="SDRFAMILY"/>
</dbReference>
<dbReference type="EMBL" id="CP118615">
    <property type="protein sequence ID" value="WDZ82505.1"/>
    <property type="molecule type" value="Genomic_DNA"/>
</dbReference>
<name>A0ABY7ZHP5_9ACTN</name>
<keyword evidence="7" id="KW-1185">Reference proteome</keyword>
<dbReference type="RefSeq" id="WP_275028755.1">
    <property type="nucleotide sequence ID" value="NZ_CP118615.1"/>
</dbReference>
<evidence type="ECO:0000313" key="7">
    <source>
        <dbReference type="Proteomes" id="UP001219605"/>
    </source>
</evidence>
<dbReference type="PRINTS" id="PR00081">
    <property type="entry name" value="GDHRDH"/>
</dbReference>
<dbReference type="PROSITE" id="PS00061">
    <property type="entry name" value="ADH_SHORT"/>
    <property type="match status" value="1"/>
</dbReference>
<dbReference type="PANTHER" id="PTHR44196:SF1">
    <property type="entry name" value="DEHYDROGENASE_REDUCTASE SDR FAMILY MEMBER 7B"/>
    <property type="match status" value="1"/>
</dbReference>
<dbReference type="InterPro" id="IPR036291">
    <property type="entry name" value="NAD(P)-bd_dom_sf"/>
</dbReference>
<dbReference type="InterPro" id="IPR020904">
    <property type="entry name" value="Sc_DH/Rdtase_CS"/>
</dbReference>
<evidence type="ECO:0000256" key="3">
    <source>
        <dbReference type="RuleBase" id="RU000363"/>
    </source>
</evidence>
<feature type="domain" description="Ketoreductase" evidence="5">
    <location>
        <begin position="15"/>
        <end position="194"/>
    </location>
</feature>
<evidence type="ECO:0000256" key="2">
    <source>
        <dbReference type="ARBA" id="ARBA00023002"/>
    </source>
</evidence>
<protein>
    <submittedName>
        <fullName evidence="6">SDR family oxidoreductase</fullName>
    </submittedName>
</protein>
<reference evidence="6 7" key="1">
    <citation type="submission" date="2023-02" db="EMBL/GenBank/DDBJ databases">
        <authorList>
            <person name="Mo P."/>
        </authorList>
    </citation>
    <scope>NUCLEOTIDE SEQUENCE [LARGE SCALE GENOMIC DNA]</scope>
    <source>
        <strain evidence="6 7">HUAS 3</strain>
    </source>
</reference>
<comment type="similarity">
    <text evidence="1 3">Belongs to the short-chain dehydrogenases/reductases (SDR) family.</text>
</comment>
<dbReference type="InterPro" id="IPR057326">
    <property type="entry name" value="KR_dom"/>
</dbReference>
<dbReference type="Pfam" id="PF00106">
    <property type="entry name" value="adh_short"/>
    <property type="match status" value="1"/>
</dbReference>
<dbReference type="InterPro" id="IPR002347">
    <property type="entry name" value="SDR_fam"/>
</dbReference>
<gene>
    <name evidence="6" type="ORF">PVK37_18670</name>
</gene>
<dbReference type="Gene3D" id="3.40.50.720">
    <property type="entry name" value="NAD(P)-binding Rossmann-like Domain"/>
    <property type="match status" value="1"/>
</dbReference>
<keyword evidence="2" id="KW-0560">Oxidoreductase</keyword>
<dbReference type="PANTHER" id="PTHR44196">
    <property type="entry name" value="DEHYDROGENASE/REDUCTASE SDR FAMILY MEMBER 7B"/>
    <property type="match status" value="1"/>
</dbReference>
<evidence type="ECO:0000256" key="4">
    <source>
        <dbReference type="SAM" id="MobiDB-lite"/>
    </source>
</evidence>
<accession>A0ABY7ZHP5</accession>
<feature type="region of interest" description="Disordered" evidence="4">
    <location>
        <begin position="293"/>
        <end position="334"/>
    </location>
</feature>
<organism evidence="6 7">
    <name type="scientific">Micromonospora cathayae</name>
    <dbReference type="NCBI Taxonomy" id="3028804"/>
    <lineage>
        <taxon>Bacteria</taxon>
        <taxon>Bacillati</taxon>
        <taxon>Actinomycetota</taxon>
        <taxon>Actinomycetes</taxon>
        <taxon>Micromonosporales</taxon>
        <taxon>Micromonosporaceae</taxon>
        <taxon>Micromonospora</taxon>
    </lineage>
</organism>
<sequence>MRQQRGGTAGPLAGRVVLVTGAARGIGEHTARVAAARGARVSLVGLEPDRLAALAAELGEGHVWFPADVTDQAGLTRAVDGTIAALGGIDAVVANAGVANRGTLAVGDLDAMVRTVEVNLVGVMRTAAATVDALIARRGYLLIVSSAAAFAAPPGMAAYCASKAGAESFGTSIRLELAHHGVAVGTAHPSWIDTDLVREARTDLPAVAELLARLPWPMRKTTSVRECAAAFVRAIERRQRRVYVPRAVGLLQAGRSVLVSPLADRVMARHARRAVPELEAQVRALGRGFGVSTALPGSPGTALPDGPGPARPDGRAVNRRNDPGPAPGADPAAD</sequence>
<evidence type="ECO:0000256" key="1">
    <source>
        <dbReference type="ARBA" id="ARBA00006484"/>
    </source>
</evidence>
<proteinExistence type="inferred from homology"/>
<evidence type="ECO:0000259" key="5">
    <source>
        <dbReference type="SMART" id="SM00822"/>
    </source>
</evidence>
<dbReference type="Proteomes" id="UP001219605">
    <property type="component" value="Chromosome"/>
</dbReference>
<dbReference type="SUPFAM" id="SSF51735">
    <property type="entry name" value="NAD(P)-binding Rossmann-fold domains"/>
    <property type="match status" value="1"/>
</dbReference>
<dbReference type="NCBIfam" id="NF004526">
    <property type="entry name" value="PRK05872.1"/>
    <property type="match status" value="1"/>
</dbReference>
<dbReference type="SMART" id="SM00822">
    <property type="entry name" value="PKS_KR"/>
    <property type="match status" value="1"/>
</dbReference>